<dbReference type="SUPFAM" id="SSF53335">
    <property type="entry name" value="S-adenosyl-L-methionine-dependent methyltransferases"/>
    <property type="match status" value="1"/>
</dbReference>
<evidence type="ECO:0000259" key="1">
    <source>
        <dbReference type="Pfam" id="PF08241"/>
    </source>
</evidence>
<dbReference type="Pfam" id="PF08241">
    <property type="entry name" value="Methyltransf_11"/>
    <property type="match status" value="1"/>
</dbReference>
<name>A0ABT2GSD2_9MICO</name>
<evidence type="ECO:0000313" key="3">
    <source>
        <dbReference type="Proteomes" id="UP001165584"/>
    </source>
</evidence>
<dbReference type="CDD" id="cd02440">
    <property type="entry name" value="AdoMet_MTases"/>
    <property type="match status" value="1"/>
</dbReference>
<dbReference type="Gene3D" id="3.40.50.150">
    <property type="entry name" value="Vaccinia Virus protein VP39"/>
    <property type="match status" value="1"/>
</dbReference>
<dbReference type="PANTHER" id="PTHR42912">
    <property type="entry name" value="METHYLTRANSFERASE"/>
    <property type="match status" value="1"/>
</dbReference>
<gene>
    <name evidence="2" type="ORF">N1027_13465</name>
</gene>
<dbReference type="GO" id="GO:0032259">
    <property type="term" value="P:methylation"/>
    <property type="evidence" value="ECO:0007669"/>
    <property type="project" value="UniProtKB-KW"/>
</dbReference>
<dbReference type="RefSeq" id="WP_259508648.1">
    <property type="nucleotide sequence ID" value="NZ_JANLCM010000002.1"/>
</dbReference>
<accession>A0ABT2GSD2</accession>
<organism evidence="2 3">
    <name type="scientific">Herbiconiux aconitum</name>
    <dbReference type="NCBI Taxonomy" id="2970913"/>
    <lineage>
        <taxon>Bacteria</taxon>
        <taxon>Bacillati</taxon>
        <taxon>Actinomycetota</taxon>
        <taxon>Actinomycetes</taxon>
        <taxon>Micrococcales</taxon>
        <taxon>Microbacteriaceae</taxon>
        <taxon>Herbiconiux</taxon>
    </lineage>
</organism>
<keyword evidence="2" id="KW-0489">Methyltransferase</keyword>
<dbReference type="GO" id="GO:0008168">
    <property type="term" value="F:methyltransferase activity"/>
    <property type="evidence" value="ECO:0007669"/>
    <property type="project" value="UniProtKB-KW"/>
</dbReference>
<evidence type="ECO:0000313" key="2">
    <source>
        <dbReference type="EMBL" id="MCS5719143.1"/>
    </source>
</evidence>
<dbReference type="InterPro" id="IPR013216">
    <property type="entry name" value="Methyltransf_11"/>
</dbReference>
<keyword evidence="2" id="KW-0808">Transferase</keyword>
<feature type="domain" description="Methyltransferase type 11" evidence="1">
    <location>
        <begin position="48"/>
        <end position="138"/>
    </location>
</feature>
<dbReference type="Proteomes" id="UP001165584">
    <property type="component" value="Unassembled WGS sequence"/>
</dbReference>
<sequence>MPDDTGDDDLHGWSAVSTEWAALWGGSAEPVWRILIAEAAAGPGTRVLDVGCGSGEFLAALVEAGAVVTGIDPAPGMVAETRRRVPGAEVRRGGVEHLPWAEGSFEVVTAVNALQFADDTLDALGEMIRVAGPGARIAVANWADRAHNDLDTIEIAVAVADGEEPQPDGDLRVEGGLEELFRDAGLDVLSAGLVEVPWEAADDDTLVRGVLLGAPPEEQRESAPVVLAAASPFRRPGGGYRLLNAFRFVVGRVPD</sequence>
<comment type="caution">
    <text evidence="2">The sequence shown here is derived from an EMBL/GenBank/DDBJ whole genome shotgun (WGS) entry which is preliminary data.</text>
</comment>
<dbReference type="InterPro" id="IPR050508">
    <property type="entry name" value="Methyltransf_Superfamily"/>
</dbReference>
<protein>
    <submittedName>
        <fullName evidence="2">Class I SAM-dependent methyltransferase</fullName>
    </submittedName>
</protein>
<proteinExistence type="predicted"/>
<dbReference type="PANTHER" id="PTHR42912:SF99">
    <property type="entry name" value="METHYLTRANSFERASE TYPE 12 DOMAIN-CONTAINING PROTEIN"/>
    <property type="match status" value="1"/>
</dbReference>
<dbReference type="EMBL" id="JANLCM010000002">
    <property type="protein sequence ID" value="MCS5719143.1"/>
    <property type="molecule type" value="Genomic_DNA"/>
</dbReference>
<keyword evidence="3" id="KW-1185">Reference proteome</keyword>
<dbReference type="InterPro" id="IPR029063">
    <property type="entry name" value="SAM-dependent_MTases_sf"/>
</dbReference>
<reference evidence="2" key="1">
    <citation type="submission" date="2022-08" db="EMBL/GenBank/DDBJ databases">
        <authorList>
            <person name="Deng Y."/>
            <person name="Han X.-F."/>
            <person name="Zhang Y.-Q."/>
        </authorList>
    </citation>
    <scope>NUCLEOTIDE SEQUENCE</scope>
    <source>
        <strain evidence="2">CPCC 205763</strain>
    </source>
</reference>